<evidence type="ECO:0000256" key="2">
    <source>
        <dbReference type="ARBA" id="ARBA00023015"/>
    </source>
</evidence>
<dbReference type="SUPFAM" id="SSF53850">
    <property type="entry name" value="Periplasmic binding protein-like II"/>
    <property type="match status" value="1"/>
</dbReference>
<keyword evidence="2" id="KW-0805">Transcription regulation</keyword>
<evidence type="ECO:0000259" key="5">
    <source>
        <dbReference type="PROSITE" id="PS50931"/>
    </source>
</evidence>
<dbReference type="InterPro" id="IPR000847">
    <property type="entry name" value="LysR_HTH_N"/>
</dbReference>
<sequence>MDARLHHLPGLRYFEVAARLNSYSRAAEALFVSQAAVSQKIRQLENGLDCKLFVRDGREMRLTEQGKVLYKHTSQGFEQIITGLNQIQSEPLEGLLCVSSTPSFASRWLLPKLWKFSIEYPNIPIRILTNCDAPNITQGDADIAIWQGEQLETENSHKLHKVFLFEESIYPFCSPHLAKSINLNKPEQLLACWLIHYQSGGYPWESWFSQANVTMSKKSVRWMEVSTFDHAMKAVMSGHGACLASDSLASDYIERGLLVKPFDFGMTPGIQFNLFFHNESPRTKRIQAFVNWLQDEIIEQQTLPESL</sequence>
<evidence type="ECO:0000313" key="6">
    <source>
        <dbReference type="EMBL" id="MDN3610864.1"/>
    </source>
</evidence>
<keyword evidence="7" id="KW-1185">Reference proteome</keyword>
<evidence type="ECO:0000256" key="4">
    <source>
        <dbReference type="ARBA" id="ARBA00023163"/>
    </source>
</evidence>
<reference evidence="7" key="1">
    <citation type="journal article" date="2019" name="Int. J. Syst. Evol. Microbiol.">
        <title>The Global Catalogue of Microorganisms (GCM) 10K type strain sequencing project: providing services to taxonomists for standard genome sequencing and annotation.</title>
        <authorList>
            <consortium name="The Broad Institute Genomics Platform"/>
            <consortium name="The Broad Institute Genome Sequencing Center for Infectious Disease"/>
            <person name="Wu L."/>
            <person name="Ma J."/>
        </authorList>
    </citation>
    <scope>NUCLEOTIDE SEQUENCE [LARGE SCALE GENOMIC DNA]</scope>
    <source>
        <strain evidence="7">CECT 7398</strain>
    </source>
</reference>
<dbReference type="Pfam" id="PF03466">
    <property type="entry name" value="LysR_substrate"/>
    <property type="match status" value="1"/>
</dbReference>
<proteinExistence type="inferred from homology"/>
<dbReference type="InterPro" id="IPR005119">
    <property type="entry name" value="LysR_subst-bd"/>
</dbReference>
<dbReference type="Pfam" id="PF00126">
    <property type="entry name" value="HTH_1"/>
    <property type="match status" value="1"/>
</dbReference>
<name>A0ABT8BWV5_9VIBR</name>
<dbReference type="EMBL" id="JAUFQC010000001">
    <property type="protein sequence ID" value="MDN3610864.1"/>
    <property type="molecule type" value="Genomic_DNA"/>
</dbReference>
<accession>A0ABT8BWV5</accession>
<dbReference type="PRINTS" id="PR00039">
    <property type="entry name" value="HTHLYSR"/>
</dbReference>
<feature type="domain" description="HTH lysR-type" evidence="5">
    <location>
        <begin position="1"/>
        <end position="63"/>
    </location>
</feature>
<dbReference type="Gene3D" id="3.40.190.10">
    <property type="entry name" value="Periplasmic binding protein-like II"/>
    <property type="match status" value="2"/>
</dbReference>
<dbReference type="PANTHER" id="PTHR30537">
    <property type="entry name" value="HTH-TYPE TRANSCRIPTIONAL REGULATOR"/>
    <property type="match status" value="1"/>
</dbReference>
<dbReference type="InterPro" id="IPR058163">
    <property type="entry name" value="LysR-type_TF_proteobact-type"/>
</dbReference>
<gene>
    <name evidence="6" type="ORF">QWZ16_14260</name>
</gene>
<keyword evidence="4" id="KW-0804">Transcription</keyword>
<organism evidence="6 7">
    <name type="scientific">Vibrio ostreicida</name>
    <dbReference type="NCBI Taxonomy" id="526588"/>
    <lineage>
        <taxon>Bacteria</taxon>
        <taxon>Pseudomonadati</taxon>
        <taxon>Pseudomonadota</taxon>
        <taxon>Gammaproteobacteria</taxon>
        <taxon>Vibrionales</taxon>
        <taxon>Vibrionaceae</taxon>
        <taxon>Vibrio</taxon>
    </lineage>
</organism>
<evidence type="ECO:0000256" key="3">
    <source>
        <dbReference type="ARBA" id="ARBA00023125"/>
    </source>
</evidence>
<dbReference type="Gene3D" id="1.10.10.10">
    <property type="entry name" value="Winged helix-like DNA-binding domain superfamily/Winged helix DNA-binding domain"/>
    <property type="match status" value="1"/>
</dbReference>
<protein>
    <submittedName>
        <fullName evidence="6">LysR substrate-binding domain-containing protein</fullName>
    </submittedName>
</protein>
<dbReference type="CDD" id="cd08432">
    <property type="entry name" value="PBP2_GcdR_TrpI_HvrB_AmpR_like"/>
    <property type="match status" value="1"/>
</dbReference>
<evidence type="ECO:0000313" key="7">
    <source>
        <dbReference type="Proteomes" id="UP001238540"/>
    </source>
</evidence>
<dbReference type="RefSeq" id="WP_076585912.1">
    <property type="nucleotide sequence ID" value="NZ_JABEYA020000027.1"/>
</dbReference>
<evidence type="ECO:0000256" key="1">
    <source>
        <dbReference type="ARBA" id="ARBA00009437"/>
    </source>
</evidence>
<keyword evidence="3" id="KW-0238">DNA-binding</keyword>
<dbReference type="PROSITE" id="PS50931">
    <property type="entry name" value="HTH_LYSR"/>
    <property type="match status" value="1"/>
</dbReference>
<dbReference type="PANTHER" id="PTHR30537:SF79">
    <property type="entry name" value="TRANSCRIPTIONAL REGULATOR-RELATED"/>
    <property type="match status" value="1"/>
</dbReference>
<comment type="caution">
    <text evidence="6">The sequence shown here is derived from an EMBL/GenBank/DDBJ whole genome shotgun (WGS) entry which is preliminary data.</text>
</comment>
<comment type="similarity">
    <text evidence="1">Belongs to the LysR transcriptional regulatory family.</text>
</comment>
<dbReference type="InterPro" id="IPR036390">
    <property type="entry name" value="WH_DNA-bd_sf"/>
</dbReference>
<dbReference type="Proteomes" id="UP001238540">
    <property type="component" value="Unassembled WGS sequence"/>
</dbReference>
<dbReference type="SUPFAM" id="SSF46785">
    <property type="entry name" value="Winged helix' DNA-binding domain"/>
    <property type="match status" value="1"/>
</dbReference>
<dbReference type="InterPro" id="IPR036388">
    <property type="entry name" value="WH-like_DNA-bd_sf"/>
</dbReference>